<feature type="domain" description="Pilus assembly protein E-set like" evidence="4">
    <location>
        <begin position="265"/>
        <end position="329"/>
    </location>
</feature>
<dbReference type="RefSeq" id="WP_274292140.1">
    <property type="nucleotide sequence ID" value="NZ_CP117989.1"/>
</dbReference>
<proteinExistence type="predicted"/>
<evidence type="ECO:0000259" key="3">
    <source>
        <dbReference type="Pfam" id="PF15976"/>
    </source>
</evidence>
<evidence type="ECO:0000313" key="5">
    <source>
        <dbReference type="EMBL" id="WDG11884.1"/>
    </source>
</evidence>
<protein>
    <submittedName>
        <fullName evidence="5">TcfC E-set like domain-containing protein</fullName>
    </submittedName>
</protein>
<feature type="signal peptide" evidence="2">
    <location>
        <begin position="1"/>
        <end position="18"/>
    </location>
</feature>
<feature type="domain" description="Pilus assembly protein C-terminal" evidence="3">
    <location>
        <begin position="714"/>
        <end position="784"/>
    </location>
</feature>
<feature type="chain" id="PRO_5043041933" evidence="2">
    <location>
        <begin position="19"/>
        <end position="897"/>
    </location>
</feature>
<accession>A0AAQ2Y5Y4</accession>
<gene>
    <name evidence="5" type="ORF">PUN50_17705</name>
</gene>
<evidence type="ECO:0000256" key="1">
    <source>
        <dbReference type="ARBA" id="ARBA00022729"/>
    </source>
</evidence>
<evidence type="ECO:0000259" key="4">
    <source>
        <dbReference type="Pfam" id="PF16967"/>
    </source>
</evidence>
<dbReference type="EMBL" id="CP117989">
    <property type="protein sequence ID" value="WDG11884.1"/>
    <property type="molecule type" value="Genomic_DNA"/>
</dbReference>
<evidence type="ECO:0000256" key="2">
    <source>
        <dbReference type="SAM" id="SignalP"/>
    </source>
</evidence>
<sequence>MKKNLCSLLIAMSFASYANDRYPLEFADFFTEKKETVEVAIAGEQKTSKIKGLVTYDSFKLIENKDNLRKLRSYLIERGLTEKSIDNIFSTLTQGVVANPGCQSLISVCIPEDKAGTAEYTFDFDNKLLKLFVSSDMLMVKNEKNEYHETIKENKALIVSSDLYFSVNGQGQDYFNLNNNLVWGLPAGHISAETQYSQDNDDLDVYEAVYDVNVKNHRAIVGYQDQNQKALNSTDFLDYGLDLSGYAATLGTSKNLLKGSNSTHQKINFYSPESGQLEVYRGDRVLVSRFVAQGQNVITYDELPYGIYNIVIKVKRGNEDVLTEERNVVNTKDFDLAVGDYDYRAQVGYLEDINNKSARFDDEINDDSRYYGRLSSTTRLNESLLLGGGVSVSQDDTQFQIGANWAFDERLTTQVNSSFFSSGAMNHFASVSYSPFFVSGTYTNTLGAEGDFAALLLDEKESTEWNVGVTGDLFGGTAYLSYYAANEKNETGEFENDSINANWSRDIFKGTLSINSSYMVYGEHQDSWNTNITWSMPLGEDTTGRTGMYFDEEGLEYSQSSVTYSKSYDDVNVSATAGAKIGQNNVESEVSASVNGHSRYLGYSTHGYASDTGERNLSGNLTTTQVISAQGVHSTYKRGKSFIALEPQVEGQLKDDTVMSVNLSKDGSFSYRDNVSVGQNDLIELTPYSDMELELDADSYNVEIENNREKHFVRPGTFFPLNSKVIQLQSQIFVLNDMNGQPVKFVNCIGDGCKDVETLSEDGVFRVNYRNNQPFKLVSEKTLCVYDESLIGQSYIQAYCLGGLEETGSLVNNHGSSNSTENLVYIGKYESVEEVETIVGEISKVGLKTKSIEVGSARYLYVNYTDSYTTAQRSLLESLEAYAILDTINVNELFSVR</sequence>
<dbReference type="Pfam" id="PF15976">
    <property type="entry name" value="CooC_C"/>
    <property type="match status" value="1"/>
</dbReference>
<dbReference type="Proteomes" id="UP001219537">
    <property type="component" value="Chromosome 2"/>
</dbReference>
<dbReference type="InterPro" id="IPR032636">
    <property type="entry name" value="Pilus_assem_E-set-like_dom"/>
</dbReference>
<name>A0AAQ2Y5Y4_9VIBR</name>
<evidence type="ECO:0000313" key="6">
    <source>
        <dbReference type="Proteomes" id="UP001219537"/>
    </source>
</evidence>
<dbReference type="Pfam" id="PF16967">
    <property type="entry name" value="TcfC"/>
    <property type="match status" value="1"/>
</dbReference>
<organism evidence="5 6">
    <name type="scientific">Vibrio campbellii</name>
    <dbReference type="NCBI Taxonomy" id="680"/>
    <lineage>
        <taxon>Bacteria</taxon>
        <taxon>Pseudomonadati</taxon>
        <taxon>Pseudomonadota</taxon>
        <taxon>Gammaproteobacteria</taxon>
        <taxon>Vibrionales</taxon>
        <taxon>Vibrionaceae</taxon>
        <taxon>Vibrio</taxon>
    </lineage>
</organism>
<dbReference type="AlphaFoldDB" id="A0AAQ2Y5Y4"/>
<reference evidence="5" key="1">
    <citation type="submission" date="2023-02" db="EMBL/GenBank/DDBJ databases">
        <title>Isolation, identification, and genome analysis of Vibrio campbellii in the Penaeus vannamei larvae stage.</title>
        <authorList>
            <person name="Huang T."/>
            <person name="Zhang B."/>
        </authorList>
    </citation>
    <scope>NUCLEOTIDE SEQUENCE</scope>
    <source>
        <strain evidence="5">20220413_1</strain>
    </source>
</reference>
<keyword evidence="1 2" id="KW-0732">Signal</keyword>
<dbReference type="InterPro" id="IPR031917">
    <property type="entry name" value="Pilus_assem_C"/>
</dbReference>